<evidence type="ECO:0000256" key="3">
    <source>
        <dbReference type="ARBA" id="ARBA00022525"/>
    </source>
</evidence>
<accession>A0A1U7SXC7</accession>
<keyword evidence="4 9" id="KW-0732">Signal</keyword>
<feature type="signal peptide" evidence="9">
    <location>
        <begin position="1"/>
        <end position="22"/>
    </location>
</feature>
<dbReference type="Gene3D" id="2.10.90.10">
    <property type="entry name" value="Cystine-knot cytokines"/>
    <property type="match status" value="1"/>
</dbReference>
<dbReference type="GO" id="GO:0030512">
    <property type="term" value="P:negative regulation of transforming growth factor beta receptor signaling pathway"/>
    <property type="evidence" value="ECO:0007669"/>
    <property type="project" value="Ensembl"/>
</dbReference>
<evidence type="ECO:0000256" key="6">
    <source>
        <dbReference type="ARBA" id="ARBA00023180"/>
    </source>
</evidence>
<evidence type="ECO:0000313" key="12">
    <source>
        <dbReference type="Proteomes" id="UP000189704"/>
    </source>
</evidence>
<gene>
    <name evidence="13" type="primary">DAND5</name>
</gene>
<name>A0A1U7SXC7_CARSF</name>
<keyword evidence="3 9" id="KW-0964">Secreted</keyword>
<dbReference type="KEGG" id="csyr:103249394"/>
<dbReference type="Pfam" id="PF03045">
    <property type="entry name" value="DAN"/>
    <property type="match status" value="1"/>
</dbReference>
<feature type="domain" description="CTCK" evidence="11">
    <location>
        <begin position="96"/>
        <end position="182"/>
    </location>
</feature>
<dbReference type="RefSeq" id="XP_008046216.1">
    <property type="nucleotide sequence ID" value="XM_008048025.1"/>
</dbReference>
<dbReference type="GO" id="GO:0005576">
    <property type="term" value="C:extracellular region"/>
    <property type="evidence" value="ECO:0007669"/>
    <property type="project" value="UniProtKB-SubCell"/>
</dbReference>
<dbReference type="GO" id="GO:0003140">
    <property type="term" value="P:determination of left/right asymmetry in lateral mesoderm"/>
    <property type="evidence" value="ECO:0007669"/>
    <property type="project" value="Ensembl"/>
</dbReference>
<dbReference type="PIRSF" id="PIRSF027807">
    <property type="entry name" value="Cerberus"/>
    <property type="match status" value="1"/>
</dbReference>
<comment type="similarity">
    <text evidence="2 9">Belongs to the DAN family.</text>
</comment>
<sequence>MPLERLTALLCLLGSAWLPTASERPGPPQAAPPRSWAAANETWAPSPGAPDPLVPAPARGSWKAFLGLQRTRRVGVPAAMSLPLDPQEVTREVCKAVPFTQVLSRPGCAATHLRNHLCFGHCSSLYIPGSDSSPLVLCKSCEPTRKHRASVVLWCHAGSPASHRRVKISTILVEGCHCSPKA</sequence>
<evidence type="ECO:0000256" key="2">
    <source>
        <dbReference type="ARBA" id="ARBA00007872"/>
    </source>
</evidence>
<dbReference type="GO" id="GO:0038101">
    <property type="term" value="P:sequestering of nodal from receptor via nodal binding"/>
    <property type="evidence" value="ECO:0007669"/>
    <property type="project" value="Ensembl"/>
</dbReference>
<organism evidence="12 13">
    <name type="scientific">Carlito syrichta</name>
    <name type="common">Philippine tarsier</name>
    <name type="synonym">Tarsius syrichta</name>
    <dbReference type="NCBI Taxonomy" id="1868482"/>
    <lineage>
        <taxon>Eukaryota</taxon>
        <taxon>Metazoa</taxon>
        <taxon>Chordata</taxon>
        <taxon>Craniata</taxon>
        <taxon>Vertebrata</taxon>
        <taxon>Euteleostomi</taxon>
        <taxon>Mammalia</taxon>
        <taxon>Eutheria</taxon>
        <taxon>Euarchontoglires</taxon>
        <taxon>Primates</taxon>
        <taxon>Haplorrhini</taxon>
        <taxon>Tarsiiformes</taxon>
        <taxon>Tarsiidae</taxon>
        <taxon>Carlito</taxon>
    </lineage>
</organism>
<dbReference type="InterPro" id="IPR004133">
    <property type="entry name" value="DAN_dom"/>
</dbReference>
<feature type="region of interest" description="Disordered" evidence="10">
    <location>
        <begin position="22"/>
        <end position="54"/>
    </location>
</feature>
<dbReference type="SMART" id="SM00041">
    <property type="entry name" value="CT"/>
    <property type="match status" value="1"/>
</dbReference>
<evidence type="ECO:0000256" key="8">
    <source>
        <dbReference type="ARBA" id="ARBA00077866"/>
    </source>
</evidence>
<keyword evidence="6" id="KW-0325">Glycoprotein</keyword>
<dbReference type="InterPro" id="IPR006207">
    <property type="entry name" value="Cys_knot_C"/>
</dbReference>
<dbReference type="STRING" id="1868482.ENSTSYP00000028048"/>
<dbReference type="GO" id="GO:0003283">
    <property type="term" value="P:atrial septum development"/>
    <property type="evidence" value="ECO:0007669"/>
    <property type="project" value="Ensembl"/>
</dbReference>
<evidence type="ECO:0000256" key="9">
    <source>
        <dbReference type="PIRNR" id="PIRNR027807"/>
    </source>
</evidence>
<dbReference type="PANTHER" id="PTHR15273:SF5">
    <property type="entry name" value="DAN DOMAIN FAMILY MEMBER 5"/>
    <property type="match status" value="1"/>
</dbReference>
<evidence type="ECO:0000256" key="1">
    <source>
        <dbReference type="ARBA" id="ARBA00004613"/>
    </source>
</evidence>
<dbReference type="GO" id="GO:0003281">
    <property type="term" value="P:ventricular septum development"/>
    <property type="evidence" value="ECO:0007669"/>
    <property type="project" value="Ensembl"/>
</dbReference>
<protein>
    <recommendedName>
        <fullName evidence="7">DAN domain family member 5</fullName>
    </recommendedName>
    <alternativeName>
        <fullName evidence="8">Cerberus-like protein 2</fullName>
    </alternativeName>
</protein>
<keyword evidence="12" id="KW-1185">Reference proteome</keyword>
<dbReference type="OMA" id="PVVLWCR"/>
<dbReference type="CTD" id="199699"/>
<reference evidence="13" key="1">
    <citation type="submission" date="2025-08" db="UniProtKB">
        <authorList>
            <consortium name="RefSeq"/>
        </authorList>
    </citation>
    <scope>IDENTIFICATION</scope>
</reference>
<dbReference type="Proteomes" id="UP000189704">
    <property type="component" value="Unplaced"/>
</dbReference>
<evidence type="ECO:0000256" key="4">
    <source>
        <dbReference type="ARBA" id="ARBA00022729"/>
    </source>
</evidence>
<keyword evidence="5" id="KW-1015">Disulfide bond</keyword>
<feature type="chain" id="PRO_5024528034" description="DAN domain family member 5" evidence="9">
    <location>
        <begin position="23"/>
        <end position="182"/>
    </location>
</feature>
<dbReference type="OrthoDB" id="10061784at2759"/>
<evidence type="ECO:0000259" key="11">
    <source>
        <dbReference type="SMART" id="SM00041"/>
    </source>
</evidence>
<dbReference type="InterPro" id="IPR016860">
    <property type="entry name" value="Cerberus"/>
</dbReference>
<dbReference type="GO" id="GO:0061371">
    <property type="term" value="P:determination of heart left/right asymmetry"/>
    <property type="evidence" value="ECO:0007669"/>
    <property type="project" value="Ensembl"/>
</dbReference>
<dbReference type="GO" id="GO:0016015">
    <property type="term" value="F:morphogen activity"/>
    <property type="evidence" value="ECO:0007669"/>
    <property type="project" value="Ensembl"/>
</dbReference>
<evidence type="ECO:0000313" key="13">
    <source>
        <dbReference type="RefSeq" id="XP_008046216.1"/>
    </source>
</evidence>
<dbReference type="GeneID" id="103249394"/>
<dbReference type="FunFam" id="2.10.90.10:FF:000045">
    <property type="entry name" value="DAN domain BMP antagonist family member 5"/>
    <property type="match status" value="1"/>
</dbReference>
<evidence type="ECO:0000256" key="7">
    <source>
        <dbReference type="ARBA" id="ARBA00073705"/>
    </source>
</evidence>
<dbReference type="AlphaFoldDB" id="A0A1U7SXC7"/>
<evidence type="ECO:0000256" key="10">
    <source>
        <dbReference type="SAM" id="MobiDB-lite"/>
    </source>
</evidence>
<dbReference type="PANTHER" id="PTHR15273">
    <property type="entry name" value="DAN DOMAIN FAMILY MEMBER 5"/>
    <property type="match status" value="1"/>
</dbReference>
<dbReference type="GO" id="GO:0030514">
    <property type="term" value="P:negative regulation of BMP signaling pathway"/>
    <property type="evidence" value="ECO:0007669"/>
    <property type="project" value="Ensembl"/>
</dbReference>
<evidence type="ECO:0000256" key="5">
    <source>
        <dbReference type="ARBA" id="ARBA00023157"/>
    </source>
</evidence>
<proteinExistence type="inferred from homology"/>
<dbReference type="InterPro" id="IPR029034">
    <property type="entry name" value="Cystine-knot_cytokine"/>
</dbReference>
<comment type="subcellular location">
    <subcellularLocation>
        <location evidence="1 9">Secreted</location>
    </subcellularLocation>
</comment>